<reference evidence="2" key="1">
    <citation type="journal article" date="2021" name="bioRxiv">
        <title>Whole Genome Assembly and Annotation of Northern Wild Rice, Zizania palustris L., Supports a Whole Genome Duplication in the Zizania Genus.</title>
        <authorList>
            <person name="Haas M."/>
            <person name="Kono T."/>
            <person name="Macchietto M."/>
            <person name="Millas R."/>
            <person name="McGilp L."/>
            <person name="Shao M."/>
            <person name="Duquette J."/>
            <person name="Hirsch C.N."/>
            <person name="Kimball J."/>
        </authorList>
    </citation>
    <scope>NUCLEOTIDE SEQUENCE</scope>
    <source>
        <tissue evidence="2">Fresh leaf tissue</tissue>
    </source>
</reference>
<name>A0A8J5R4Q3_ZIZPA</name>
<reference evidence="2" key="2">
    <citation type="submission" date="2021-02" db="EMBL/GenBank/DDBJ databases">
        <authorList>
            <person name="Kimball J.A."/>
            <person name="Haas M.W."/>
            <person name="Macchietto M."/>
            <person name="Kono T."/>
            <person name="Duquette J."/>
            <person name="Shao M."/>
        </authorList>
    </citation>
    <scope>NUCLEOTIDE SEQUENCE</scope>
    <source>
        <tissue evidence="2">Fresh leaf tissue</tissue>
    </source>
</reference>
<comment type="caution">
    <text evidence="2">The sequence shown here is derived from an EMBL/GenBank/DDBJ whole genome shotgun (WGS) entry which is preliminary data.</text>
</comment>
<dbReference type="Proteomes" id="UP000729402">
    <property type="component" value="Unassembled WGS sequence"/>
</dbReference>
<evidence type="ECO:0000313" key="2">
    <source>
        <dbReference type="EMBL" id="KAG8045986.1"/>
    </source>
</evidence>
<feature type="compositionally biased region" description="Low complexity" evidence="1">
    <location>
        <begin position="24"/>
        <end position="38"/>
    </location>
</feature>
<keyword evidence="3" id="KW-1185">Reference proteome</keyword>
<feature type="region of interest" description="Disordered" evidence="1">
    <location>
        <begin position="17"/>
        <end position="38"/>
    </location>
</feature>
<protein>
    <submittedName>
        <fullName evidence="2">Uncharacterized protein</fullName>
    </submittedName>
</protein>
<accession>A0A8J5R4Q3</accession>
<dbReference type="EMBL" id="JAAALK010000290">
    <property type="protein sequence ID" value="KAG8045986.1"/>
    <property type="molecule type" value="Genomic_DNA"/>
</dbReference>
<organism evidence="2 3">
    <name type="scientific">Zizania palustris</name>
    <name type="common">Northern wild rice</name>
    <dbReference type="NCBI Taxonomy" id="103762"/>
    <lineage>
        <taxon>Eukaryota</taxon>
        <taxon>Viridiplantae</taxon>
        <taxon>Streptophyta</taxon>
        <taxon>Embryophyta</taxon>
        <taxon>Tracheophyta</taxon>
        <taxon>Spermatophyta</taxon>
        <taxon>Magnoliopsida</taxon>
        <taxon>Liliopsida</taxon>
        <taxon>Poales</taxon>
        <taxon>Poaceae</taxon>
        <taxon>BOP clade</taxon>
        <taxon>Oryzoideae</taxon>
        <taxon>Oryzeae</taxon>
        <taxon>Zizaniinae</taxon>
        <taxon>Zizania</taxon>
    </lineage>
</organism>
<feature type="compositionally biased region" description="Low complexity" evidence="1">
    <location>
        <begin position="47"/>
        <end position="62"/>
    </location>
</feature>
<gene>
    <name evidence="2" type="ORF">GUJ93_ZPchr0008g13020</name>
</gene>
<dbReference type="AlphaFoldDB" id="A0A8J5R4Q3"/>
<proteinExistence type="predicted"/>
<evidence type="ECO:0000256" key="1">
    <source>
        <dbReference type="SAM" id="MobiDB-lite"/>
    </source>
</evidence>
<feature type="region of interest" description="Disordered" evidence="1">
    <location>
        <begin position="43"/>
        <end position="62"/>
    </location>
</feature>
<sequence length="124" mass="13907">MALKREYFLQIWNHSFPPKRRNRAAPSSSLPARSLHASLPKKIKCAPSSSRRPTLSSRRYPPGGRALEAAAGVARLAAARWRPLRLARWLPASRACLRELAAAPGGYVWRSGCTEEIWKLCFQI</sequence>
<evidence type="ECO:0000313" key="3">
    <source>
        <dbReference type="Proteomes" id="UP000729402"/>
    </source>
</evidence>